<evidence type="ECO:0000256" key="4">
    <source>
        <dbReference type="ARBA" id="ARBA00022692"/>
    </source>
</evidence>
<evidence type="ECO:0000256" key="7">
    <source>
        <dbReference type="SAM" id="Phobius"/>
    </source>
</evidence>
<protein>
    <submittedName>
        <fullName evidence="10">Type 4 prepilin-like protein leader peptide-processing enzyme</fullName>
    </submittedName>
</protein>
<dbReference type="PANTHER" id="PTHR30487:SF0">
    <property type="entry name" value="PREPILIN LEADER PEPTIDASE_N-METHYLTRANSFERASE-RELATED"/>
    <property type="match status" value="1"/>
</dbReference>
<keyword evidence="6 7" id="KW-0472">Membrane</keyword>
<feature type="domain" description="Prepilin peptidase A24 N-terminal" evidence="9">
    <location>
        <begin position="10"/>
        <end position="90"/>
    </location>
</feature>
<evidence type="ECO:0000256" key="5">
    <source>
        <dbReference type="ARBA" id="ARBA00022989"/>
    </source>
</evidence>
<feature type="transmembrane region" description="Helical" evidence="7">
    <location>
        <begin position="75"/>
        <end position="97"/>
    </location>
</feature>
<dbReference type="InterPro" id="IPR050882">
    <property type="entry name" value="Prepilin_peptidase/N-MTase"/>
</dbReference>
<gene>
    <name evidence="10" type="ORF">US96_C0012G0023</name>
</gene>
<feature type="transmembrane region" description="Helical" evidence="7">
    <location>
        <begin position="109"/>
        <end position="127"/>
    </location>
</feature>
<feature type="transmembrane region" description="Helical" evidence="7">
    <location>
        <begin position="6"/>
        <end position="24"/>
    </location>
</feature>
<dbReference type="GO" id="GO:0004190">
    <property type="term" value="F:aspartic-type endopeptidase activity"/>
    <property type="evidence" value="ECO:0007669"/>
    <property type="project" value="InterPro"/>
</dbReference>
<feature type="transmembrane region" description="Helical" evidence="7">
    <location>
        <begin position="236"/>
        <end position="264"/>
    </location>
</feature>
<evidence type="ECO:0000259" key="9">
    <source>
        <dbReference type="Pfam" id="PF06750"/>
    </source>
</evidence>
<keyword evidence="3" id="KW-1003">Cell membrane</keyword>
<comment type="subcellular location">
    <subcellularLocation>
        <location evidence="1">Cell membrane</location>
        <topology evidence="1">Multi-pass membrane protein</topology>
    </subcellularLocation>
</comment>
<dbReference type="InterPro" id="IPR000045">
    <property type="entry name" value="Prepilin_IV_endopep_pep"/>
</dbReference>
<evidence type="ECO:0000259" key="8">
    <source>
        <dbReference type="Pfam" id="PF01478"/>
    </source>
</evidence>
<evidence type="ECO:0000256" key="1">
    <source>
        <dbReference type="ARBA" id="ARBA00004651"/>
    </source>
</evidence>
<proteinExistence type="inferred from homology"/>
<dbReference type="AlphaFoldDB" id="A0A0G0MNY5"/>
<sequence length="266" mass="29384">MTIWAILVFVFGSVAGSFLGALTYRMPKGISIISGRSKCPKCGKTIRWFDNIPIVSYLLLQGRCRKCKNKISVRYPLIELGSALTFLFGFLGMDSIIDNVAWLPASPALSFSLILVFLTVLLAIFVIDMEHQLIFDEFVFFGLLMLLSAFLVFDFKQGFNYLLAGFGGSLFLLAINLITRGRGMGLGDVKFALLAGSFLGFPNVVIWFFLAFILGGLLGIILIILGKAKLSQKIAFGPFLVISFFLTLLFGQAISATIMPYGFWIF</sequence>
<dbReference type="GO" id="GO:0005886">
    <property type="term" value="C:plasma membrane"/>
    <property type="evidence" value="ECO:0007669"/>
    <property type="project" value="UniProtKB-SubCell"/>
</dbReference>
<dbReference type="Proteomes" id="UP000034181">
    <property type="component" value="Unassembled WGS sequence"/>
</dbReference>
<dbReference type="Gene3D" id="1.20.120.1220">
    <property type="match status" value="1"/>
</dbReference>
<dbReference type="Pfam" id="PF06750">
    <property type="entry name" value="A24_N_bact"/>
    <property type="match status" value="1"/>
</dbReference>
<accession>A0A0G0MNY5</accession>
<feature type="domain" description="Prepilin type IV endopeptidase peptidase" evidence="8">
    <location>
        <begin position="115"/>
        <end position="220"/>
    </location>
</feature>
<evidence type="ECO:0000313" key="11">
    <source>
        <dbReference type="Proteomes" id="UP000034181"/>
    </source>
</evidence>
<dbReference type="PATRIC" id="fig|1618569.3.peg.357"/>
<comment type="similarity">
    <text evidence="2">Belongs to the peptidase A24 family.</text>
</comment>
<dbReference type="GO" id="GO:0006465">
    <property type="term" value="P:signal peptide processing"/>
    <property type="evidence" value="ECO:0007669"/>
    <property type="project" value="TreeGrafter"/>
</dbReference>
<reference evidence="10 11" key="1">
    <citation type="journal article" date="2015" name="Nature">
        <title>rRNA introns, odd ribosomes, and small enigmatic genomes across a large radiation of phyla.</title>
        <authorList>
            <person name="Brown C.T."/>
            <person name="Hug L.A."/>
            <person name="Thomas B.C."/>
            <person name="Sharon I."/>
            <person name="Castelle C.J."/>
            <person name="Singh A."/>
            <person name="Wilkins M.J."/>
            <person name="Williams K.H."/>
            <person name="Banfield J.F."/>
        </authorList>
    </citation>
    <scope>NUCLEOTIDE SEQUENCE [LARGE SCALE GENOMIC DNA]</scope>
</reference>
<comment type="caution">
    <text evidence="10">The sequence shown here is derived from an EMBL/GenBank/DDBJ whole genome shotgun (WGS) entry which is preliminary data.</text>
</comment>
<feature type="transmembrane region" description="Helical" evidence="7">
    <location>
        <begin position="191"/>
        <end position="224"/>
    </location>
</feature>
<evidence type="ECO:0000313" key="10">
    <source>
        <dbReference type="EMBL" id="KKQ75394.1"/>
    </source>
</evidence>
<dbReference type="EMBL" id="LBUZ01000012">
    <property type="protein sequence ID" value="KKQ75394.1"/>
    <property type="molecule type" value="Genomic_DNA"/>
</dbReference>
<keyword evidence="5 7" id="KW-1133">Transmembrane helix</keyword>
<evidence type="ECO:0000256" key="3">
    <source>
        <dbReference type="ARBA" id="ARBA00022475"/>
    </source>
</evidence>
<dbReference type="Pfam" id="PF01478">
    <property type="entry name" value="Peptidase_A24"/>
    <property type="match status" value="1"/>
</dbReference>
<dbReference type="InterPro" id="IPR010627">
    <property type="entry name" value="Prepilin_pept_A24_N"/>
</dbReference>
<organism evidence="10 11">
    <name type="scientific">Candidatus Woesebacteria bacterium GW2011_GWB1_38_5b</name>
    <dbReference type="NCBI Taxonomy" id="1618569"/>
    <lineage>
        <taxon>Bacteria</taxon>
        <taxon>Candidatus Woeseibacteriota</taxon>
    </lineage>
</organism>
<feature type="transmembrane region" description="Helical" evidence="7">
    <location>
        <begin position="134"/>
        <end position="153"/>
    </location>
</feature>
<name>A0A0G0MNY5_9BACT</name>
<evidence type="ECO:0000256" key="6">
    <source>
        <dbReference type="ARBA" id="ARBA00023136"/>
    </source>
</evidence>
<keyword evidence="4 7" id="KW-0812">Transmembrane</keyword>
<dbReference type="PANTHER" id="PTHR30487">
    <property type="entry name" value="TYPE 4 PREPILIN-LIKE PROTEINS LEADER PEPTIDE-PROCESSING ENZYME"/>
    <property type="match status" value="1"/>
</dbReference>
<evidence type="ECO:0000256" key="2">
    <source>
        <dbReference type="ARBA" id="ARBA00005801"/>
    </source>
</evidence>